<dbReference type="Proteomes" id="UP001216579">
    <property type="component" value="Unassembled WGS sequence"/>
</dbReference>
<keyword evidence="1" id="KW-0472">Membrane</keyword>
<proteinExistence type="predicted"/>
<gene>
    <name evidence="2" type="ORF">P3G67_20650</name>
</gene>
<evidence type="ECO:0000313" key="3">
    <source>
        <dbReference type="Proteomes" id="UP001216579"/>
    </source>
</evidence>
<keyword evidence="1" id="KW-0812">Transmembrane</keyword>
<name>A0ABT5ZPU4_9ACTN</name>
<feature type="transmembrane region" description="Helical" evidence="1">
    <location>
        <begin position="42"/>
        <end position="63"/>
    </location>
</feature>
<organism evidence="2 3">
    <name type="scientific">Streptomyces silvisoli</name>
    <dbReference type="NCBI Taxonomy" id="3034235"/>
    <lineage>
        <taxon>Bacteria</taxon>
        <taxon>Bacillati</taxon>
        <taxon>Actinomycetota</taxon>
        <taxon>Actinomycetes</taxon>
        <taxon>Kitasatosporales</taxon>
        <taxon>Streptomycetaceae</taxon>
        <taxon>Streptomyces</taxon>
    </lineage>
</organism>
<feature type="transmembrane region" description="Helical" evidence="1">
    <location>
        <begin position="20"/>
        <end position="36"/>
    </location>
</feature>
<sequence>MRWLRSFALFWYDFVVGDDWRVAAGVVAALAATAGLTHAHVAAWWVLPVAVAVLLGLSLRRAVAASREAAKR</sequence>
<protein>
    <recommendedName>
        <fullName evidence="4">Sensor histidine kinase</fullName>
    </recommendedName>
</protein>
<keyword evidence="3" id="KW-1185">Reference proteome</keyword>
<evidence type="ECO:0008006" key="4">
    <source>
        <dbReference type="Google" id="ProtNLM"/>
    </source>
</evidence>
<reference evidence="2 3" key="1">
    <citation type="submission" date="2023-03" db="EMBL/GenBank/DDBJ databases">
        <title>Draft genome sequence of Streptomyces sp. RB6PN23 isolated from peat swamp forest in Thailand.</title>
        <authorList>
            <person name="Klaysubun C."/>
            <person name="Duangmal K."/>
        </authorList>
    </citation>
    <scope>NUCLEOTIDE SEQUENCE [LARGE SCALE GENOMIC DNA]</scope>
    <source>
        <strain evidence="2 3">RB6PN23</strain>
    </source>
</reference>
<keyword evidence="1" id="KW-1133">Transmembrane helix</keyword>
<dbReference type="EMBL" id="JARJBC010000013">
    <property type="protein sequence ID" value="MDF3291594.1"/>
    <property type="molecule type" value="Genomic_DNA"/>
</dbReference>
<dbReference type="RefSeq" id="WP_276094774.1">
    <property type="nucleotide sequence ID" value="NZ_JARJBC010000013.1"/>
</dbReference>
<comment type="caution">
    <text evidence="2">The sequence shown here is derived from an EMBL/GenBank/DDBJ whole genome shotgun (WGS) entry which is preliminary data.</text>
</comment>
<accession>A0ABT5ZPU4</accession>
<evidence type="ECO:0000256" key="1">
    <source>
        <dbReference type="SAM" id="Phobius"/>
    </source>
</evidence>
<evidence type="ECO:0000313" key="2">
    <source>
        <dbReference type="EMBL" id="MDF3291594.1"/>
    </source>
</evidence>